<evidence type="ECO:0000313" key="2">
    <source>
        <dbReference type="EMBL" id="ATC32660.1"/>
    </source>
</evidence>
<protein>
    <recommendedName>
        <fullName evidence="4">DUF1570 domain-containing protein</fullName>
    </recommendedName>
</protein>
<sequence>MVRGFVTSMFSRAMLGVVLSLAMLGGASAARAEWRKAESANFVVYSDGGEDGLRAFTAKLEDFDALLRLFHGRAADQDDMARKLDVYLVRSADQLQRVFPDAAAAAGAYTAGANDIFAVAVRKSTGLADDAVLHEYVHHFMLQHYPGAYPAWLVEGYAEYFMTADIQDKKILVGAPNGARVSNLLNGSWVSARDLLTKRPRALTERQGAMYYGQSWLLTHYMLSDPERKKQLSAFVAATARGEDPLTAWPKTTGVAVDDLERLMRGYLRSAIPNKTLVRDKQPDFPMVVTILPASAGDLMLENQMAKRGPPKELGERLLKTVRADAARYPGDRLATLTLARVEADYGDRAAADTMLADWIAKHPDDAEALRLAGESRLNAAKALKDKPADAQALIAEAAKFFGRANKAQPDAYQTLYGFAKTRVNEPGYPSANTLNVLELTSQLAPQVSEIRLATGEALVARGRYADAVRMLEPVANSPHGGKAAETAAALLKTVLEKMAATPG</sequence>
<gene>
    <name evidence="2" type="ORF">CA606_10045</name>
</gene>
<dbReference type="EMBL" id="CP023315">
    <property type="protein sequence ID" value="ATC32660.1"/>
    <property type="molecule type" value="Genomic_DNA"/>
</dbReference>
<evidence type="ECO:0008006" key="4">
    <source>
        <dbReference type="Google" id="ProtNLM"/>
    </source>
</evidence>
<organism evidence="2 3">
    <name type="scientific">Caulobacter vibrioides</name>
    <name type="common">Caulobacter crescentus</name>
    <dbReference type="NCBI Taxonomy" id="155892"/>
    <lineage>
        <taxon>Bacteria</taxon>
        <taxon>Pseudomonadati</taxon>
        <taxon>Pseudomonadota</taxon>
        <taxon>Alphaproteobacteria</taxon>
        <taxon>Caulobacterales</taxon>
        <taxon>Caulobacteraceae</taxon>
        <taxon>Caulobacter</taxon>
    </lineage>
</organism>
<evidence type="ECO:0000256" key="1">
    <source>
        <dbReference type="SAM" id="SignalP"/>
    </source>
</evidence>
<reference evidence="3" key="1">
    <citation type="submission" date="2017-09" db="EMBL/GenBank/DDBJ databases">
        <title>Genome evolution observed in wild isolates of Caulobacter crescentus.</title>
        <authorList>
            <person name="Ely B."/>
            <person name="Wilson K."/>
            <person name="Scott D."/>
        </authorList>
    </citation>
    <scope>NUCLEOTIDE SEQUENCE [LARGE SCALE GENOMIC DNA]</scope>
    <source>
        <strain evidence="3">CB13b1a</strain>
    </source>
</reference>
<proteinExistence type="predicted"/>
<dbReference type="AlphaFoldDB" id="A0A290MWA8"/>
<dbReference type="InterPro" id="IPR011990">
    <property type="entry name" value="TPR-like_helical_dom_sf"/>
</dbReference>
<feature type="signal peptide" evidence="1">
    <location>
        <begin position="1"/>
        <end position="29"/>
    </location>
</feature>
<name>A0A290MWA8_CAUVI</name>
<dbReference type="SUPFAM" id="SSF48452">
    <property type="entry name" value="TPR-like"/>
    <property type="match status" value="1"/>
</dbReference>
<feature type="chain" id="PRO_5012109294" description="DUF1570 domain-containing protein" evidence="1">
    <location>
        <begin position="30"/>
        <end position="504"/>
    </location>
</feature>
<evidence type="ECO:0000313" key="3">
    <source>
        <dbReference type="Proteomes" id="UP000217311"/>
    </source>
</evidence>
<keyword evidence="1" id="KW-0732">Signal</keyword>
<dbReference type="Proteomes" id="UP000217311">
    <property type="component" value="Chromosome"/>
</dbReference>
<dbReference type="Gene3D" id="1.25.40.10">
    <property type="entry name" value="Tetratricopeptide repeat domain"/>
    <property type="match status" value="1"/>
</dbReference>
<accession>A0A290MWA8</accession>